<dbReference type="SMART" id="SM01305">
    <property type="entry name" value="RESP18"/>
    <property type="match status" value="1"/>
</dbReference>
<feature type="domain" description="RESP18" evidence="5">
    <location>
        <begin position="37"/>
        <end position="139"/>
    </location>
</feature>
<organism evidence="6 7">
    <name type="scientific">Phodopus roborovskii</name>
    <name type="common">Roborovski's desert hamster</name>
    <name type="synonym">Cricetulus roborovskii</name>
    <dbReference type="NCBI Taxonomy" id="109678"/>
    <lineage>
        <taxon>Eukaryota</taxon>
        <taxon>Metazoa</taxon>
        <taxon>Chordata</taxon>
        <taxon>Craniata</taxon>
        <taxon>Vertebrata</taxon>
        <taxon>Euteleostomi</taxon>
        <taxon>Mammalia</taxon>
        <taxon>Eutheria</taxon>
        <taxon>Euarchontoglires</taxon>
        <taxon>Glires</taxon>
        <taxon>Rodentia</taxon>
        <taxon>Myomorpha</taxon>
        <taxon>Muroidea</taxon>
        <taxon>Cricetidae</taxon>
        <taxon>Cricetinae</taxon>
        <taxon>Phodopus</taxon>
    </lineage>
</organism>
<dbReference type="GO" id="GO:0005783">
    <property type="term" value="C:endoplasmic reticulum"/>
    <property type="evidence" value="ECO:0007669"/>
    <property type="project" value="TreeGrafter"/>
</dbReference>
<dbReference type="AlphaFoldDB" id="A0AAU9ZGP3"/>
<dbReference type="InterPro" id="IPR024833">
    <property type="entry name" value="RESP18"/>
</dbReference>
<protein>
    <submittedName>
        <fullName evidence="6">Resp18 protein</fullName>
    </submittedName>
</protein>
<dbReference type="InterPro" id="IPR029403">
    <property type="entry name" value="RESP18_dom"/>
</dbReference>
<dbReference type="GO" id="GO:0030133">
    <property type="term" value="C:transport vesicle"/>
    <property type="evidence" value="ECO:0007669"/>
    <property type="project" value="UniProtKB-SubCell"/>
</dbReference>
<comment type="subcellular location">
    <subcellularLocation>
        <location evidence="1">Cytoplasmic vesicle</location>
        <location evidence="1">Secretory vesicle</location>
    </subcellularLocation>
</comment>
<dbReference type="EMBL" id="CALSGD010001444">
    <property type="protein sequence ID" value="CAH6791811.1"/>
    <property type="molecule type" value="Genomic_DNA"/>
</dbReference>
<evidence type="ECO:0000313" key="6">
    <source>
        <dbReference type="EMBL" id="CAH6791811.1"/>
    </source>
</evidence>
<accession>A0AAU9ZGP3</accession>
<evidence type="ECO:0000256" key="2">
    <source>
        <dbReference type="ARBA" id="ARBA00023329"/>
    </source>
</evidence>
<dbReference type="Proteomes" id="UP001152836">
    <property type="component" value="Unassembled WGS sequence"/>
</dbReference>
<keyword evidence="4" id="KW-0732">Signal</keyword>
<comment type="caution">
    <text evidence="6">The sequence shown here is derived from an EMBL/GenBank/DDBJ whole genome shotgun (WGS) entry which is preliminary data.</text>
</comment>
<gene>
    <name evidence="6" type="primary">Resp18</name>
    <name evidence="6" type="ORF">PHOROB_LOCUS8881</name>
</gene>
<feature type="chain" id="PRO_5043594603" evidence="4">
    <location>
        <begin position="30"/>
        <end position="174"/>
    </location>
</feature>
<evidence type="ECO:0000259" key="5">
    <source>
        <dbReference type="Pfam" id="PF14948"/>
    </source>
</evidence>
<evidence type="ECO:0000256" key="4">
    <source>
        <dbReference type="SAM" id="SignalP"/>
    </source>
</evidence>
<name>A0AAU9ZGP3_PHORO</name>
<proteinExistence type="predicted"/>
<feature type="signal peptide" evidence="4">
    <location>
        <begin position="1"/>
        <end position="29"/>
    </location>
</feature>
<sequence length="174" mass="19303">MQSSLRPAGSGGLQLLVCFLLLYSRPGSCSDIRAHDGQGQVASEQFWSFQGFAASVFRYLQLILQQIVPEDLFWTDELAQEVLTKKVEHLSRLHLHNPCRKEGKAVSPTATTGVRGKQEEKHGFLYPKSPAVKVNRDRCFATKVVPKAPKQEVNHPTKGFFGPFPTVGLNLVAD</sequence>
<reference evidence="6" key="1">
    <citation type="submission" date="2022-06" db="EMBL/GenBank/DDBJ databases">
        <authorList>
            <person name="Andreotti S."/>
            <person name="Wyler E."/>
        </authorList>
    </citation>
    <scope>NUCLEOTIDE SEQUENCE</scope>
</reference>
<keyword evidence="7" id="KW-1185">Reference proteome</keyword>
<evidence type="ECO:0000256" key="1">
    <source>
        <dbReference type="ARBA" id="ARBA00004398"/>
    </source>
</evidence>
<feature type="region of interest" description="Disordered" evidence="3">
    <location>
        <begin position="101"/>
        <end position="120"/>
    </location>
</feature>
<dbReference type="PANTHER" id="PTHR17314:SF0">
    <property type="entry name" value="REGULATED ENDOCRINE-SPECIFIC PROTEIN 18"/>
    <property type="match status" value="1"/>
</dbReference>
<keyword evidence="2" id="KW-0968">Cytoplasmic vesicle</keyword>
<dbReference type="Pfam" id="PF14948">
    <property type="entry name" value="RESP18"/>
    <property type="match status" value="1"/>
</dbReference>
<evidence type="ECO:0000313" key="7">
    <source>
        <dbReference type="Proteomes" id="UP001152836"/>
    </source>
</evidence>
<dbReference type="PANTHER" id="PTHR17314">
    <property type="entry name" value="REGULATED ENDOCRINE SPECIFIC PROTEIN 18"/>
    <property type="match status" value="1"/>
</dbReference>
<evidence type="ECO:0000256" key="3">
    <source>
        <dbReference type="SAM" id="MobiDB-lite"/>
    </source>
</evidence>